<dbReference type="InterPro" id="IPR017984">
    <property type="entry name" value="Chromo_dom_subgr"/>
</dbReference>
<reference evidence="7" key="1">
    <citation type="journal article" date="2017" name="Genome Biol.">
        <title>Comparative genomics reveals high biological diversity and specific adaptations in the industrially and medically important fungal genus Aspergillus.</title>
        <authorList>
            <person name="de Vries R.P."/>
            <person name="Riley R."/>
            <person name="Wiebenga A."/>
            <person name="Aguilar-Osorio G."/>
            <person name="Amillis S."/>
            <person name="Uchima C.A."/>
            <person name="Anderluh G."/>
            <person name="Asadollahi M."/>
            <person name="Askin M."/>
            <person name="Barry K."/>
            <person name="Battaglia E."/>
            <person name="Bayram O."/>
            <person name="Benocci T."/>
            <person name="Braus-Stromeyer S.A."/>
            <person name="Caldana C."/>
            <person name="Canovas D."/>
            <person name="Cerqueira G.C."/>
            <person name="Chen F."/>
            <person name="Chen W."/>
            <person name="Choi C."/>
            <person name="Clum A."/>
            <person name="Dos Santos R.A."/>
            <person name="Damasio A.R."/>
            <person name="Diallinas G."/>
            <person name="Emri T."/>
            <person name="Fekete E."/>
            <person name="Flipphi M."/>
            <person name="Freyberg S."/>
            <person name="Gallo A."/>
            <person name="Gournas C."/>
            <person name="Habgood R."/>
            <person name="Hainaut M."/>
            <person name="Harispe M.L."/>
            <person name="Henrissat B."/>
            <person name="Hilden K.S."/>
            <person name="Hope R."/>
            <person name="Hossain A."/>
            <person name="Karabika E."/>
            <person name="Karaffa L."/>
            <person name="Karanyi Z."/>
            <person name="Krasevec N."/>
            <person name="Kuo A."/>
            <person name="Kusch H."/>
            <person name="LaButti K."/>
            <person name="Lagendijk E.L."/>
            <person name="Lapidus A."/>
            <person name="Levasseur A."/>
            <person name="Lindquist E."/>
            <person name="Lipzen A."/>
            <person name="Logrieco A.F."/>
            <person name="MacCabe A."/>
            <person name="Maekelae M.R."/>
            <person name="Malavazi I."/>
            <person name="Melin P."/>
            <person name="Meyer V."/>
            <person name="Mielnichuk N."/>
            <person name="Miskei M."/>
            <person name="Molnar A.P."/>
            <person name="Mule G."/>
            <person name="Ngan C.Y."/>
            <person name="Orejas M."/>
            <person name="Orosz E."/>
            <person name="Ouedraogo J.P."/>
            <person name="Overkamp K.M."/>
            <person name="Park H.-S."/>
            <person name="Perrone G."/>
            <person name="Piumi F."/>
            <person name="Punt P.J."/>
            <person name="Ram A.F."/>
            <person name="Ramon A."/>
            <person name="Rauscher S."/>
            <person name="Record E."/>
            <person name="Riano-Pachon D.M."/>
            <person name="Robert V."/>
            <person name="Roehrig J."/>
            <person name="Ruller R."/>
            <person name="Salamov A."/>
            <person name="Salih N.S."/>
            <person name="Samson R.A."/>
            <person name="Sandor E."/>
            <person name="Sanguinetti M."/>
            <person name="Schuetze T."/>
            <person name="Sepcic K."/>
            <person name="Shelest E."/>
            <person name="Sherlock G."/>
            <person name="Sophianopoulou V."/>
            <person name="Squina F.M."/>
            <person name="Sun H."/>
            <person name="Susca A."/>
            <person name="Todd R.B."/>
            <person name="Tsang A."/>
            <person name="Unkles S.E."/>
            <person name="van de Wiele N."/>
            <person name="van Rossen-Uffink D."/>
            <person name="Oliveira J.V."/>
            <person name="Vesth T.C."/>
            <person name="Visser J."/>
            <person name="Yu J.-H."/>
            <person name="Zhou M."/>
            <person name="Andersen M.R."/>
            <person name="Archer D.B."/>
            <person name="Baker S.E."/>
            <person name="Benoit I."/>
            <person name="Brakhage A.A."/>
            <person name="Braus G.H."/>
            <person name="Fischer R."/>
            <person name="Frisvad J.C."/>
            <person name="Goldman G.H."/>
            <person name="Houbraken J."/>
            <person name="Oakley B."/>
            <person name="Pocsi I."/>
            <person name="Scazzocchio C."/>
            <person name="Seiboth B."/>
            <person name="vanKuyk P.A."/>
            <person name="Wortman J."/>
            <person name="Dyer P.S."/>
            <person name="Grigoriev I.V."/>
        </authorList>
    </citation>
    <scope>NUCLEOTIDE SEQUENCE [LARGE SCALE GENOMIC DNA]</scope>
    <source>
        <strain evidence="7">CBS 506.65</strain>
    </source>
</reference>
<dbReference type="GO" id="GO:0005634">
    <property type="term" value="C:nucleus"/>
    <property type="evidence" value="ECO:0007669"/>
    <property type="project" value="UniProtKB-SubCell"/>
</dbReference>
<comment type="subcellular location">
    <subcellularLocation>
        <location evidence="1">Nucleus</location>
    </subcellularLocation>
</comment>
<dbReference type="Pfam" id="PF01393">
    <property type="entry name" value="Chromo_shadow"/>
    <property type="match status" value="1"/>
</dbReference>
<evidence type="ECO:0000313" key="7">
    <source>
        <dbReference type="Proteomes" id="UP000184188"/>
    </source>
</evidence>
<gene>
    <name evidence="6" type="ORF">ASPZODRAFT_144113</name>
</gene>
<evidence type="ECO:0000256" key="2">
    <source>
        <dbReference type="ARBA" id="ARBA00011353"/>
    </source>
</evidence>
<evidence type="ECO:0000256" key="1">
    <source>
        <dbReference type="ARBA" id="ARBA00004123"/>
    </source>
</evidence>
<dbReference type="InterPro" id="IPR016197">
    <property type="entry name" value="Chromo-like_dom_sf"/>
</dbReference>
<dbReference type="PROSITE" id="PS00598">
    <property type="entry name" value="CHROMO_1"/>
    <property type="match status" value="1"/>
</dbReference>
<name>A0A1L9SEL2_9EURO</name>
<organism evidence="6 7">
    <name type="scientific">Penicilliopsis zonata CBS 506.65</name>
    <dbReference type="NCBI Taxonomy" id="1073090"/>
    <lineage>
        <taxon>Eukaryota</taxon>
        <taxon>Fungi</taxon>
        <taxon>Dikarya</taxon>
        <taxon>Ascomycota</taxon>
        <taxon>Pezizomycotina</taxon>
        <taxon>Eurotiomycetes</taxon>
        <taxon>Eurotiomycetidae</taxon>
        <taxon>Eurotiales</taxon>
        <taxon>Aspergillaceae</taxon>
        <taxon>Penicilliopsis</taxon>
    </lineage>
</organism>
<dbReference type="GO" id="GO:0006338">
    <property type="term" value="P:chromatin remodeling"/>
    <property type="evidence" value="ECO:0007669"/>
    <property type="project" value="UniProtKB-ARBA"/>
</dbReference>
<feature type="region of interest" description="Disordered" evidence="4">
    <location>
        <begin position="1"/>
        <end position="46"/>
    </location>
</feature>
<evidence type="ECO:0000313" key="6">
    <source>
        <dbReference type="EMBL" id="OJJ45484.1"/>
    </source>
</evidence>
<evidence type="ECO:0000256" key="4">
    <source>
        <dbReference type="SAM" id="MobiDB-lite"/>
    </source>
</evidence>
<dbReference type="SUPFAM" id="SSF54160">
    <property type="entry name" value="Chromo domain-like"/>
    <property type="match status" value="2"/>
</dbReference>
<evidence type="ECO:0000256" key="3">
    <source>
        <dbReference type="ARBA" id="ARBA00023242"/>
    </source>
</evidence>
<dbReference type="InterPro" id="IPR008251">
    <property type="entry name" value="Chromo_shadow_dom"/>
</dbReference>
<dbReference type="PROSITE" id="PS50013">
    <property type="entry name" value="CHROMO_2"/>
    <property type="match status" value="1"/>
</dbReference>
<dbReference type="Proteomes" id="UP000184188">
    <property type="component" value="Unassembled WGS sequence"/>
</dbReference>
<dbReference type="GeneID" id="34611446"/>
<dbReference type="EMBL" id="KV878345">
    <property type="protein sequence ID" value="OJJ45484.1"/>
    <property type="molecule type" value="Genomic_DNA"/>
</dbReference>
<dbReference type="InterPro" id="IPR023779">
    <property type="entry name" value="Chromodomain_CS"/>
</dbReference>
<protein>
    <recommendedName>
        <fullName evidence="5">Chromo domain-containing protein</fullName>
    </recommendedName>
</protein>
<dbReference type="GO" id="GO:0000792">
    <property type="term" value="C:heterochromatin"/>
    <property type="evidence" value="ECO:0007669"/>
    <property type="project" value="UniProtKB-ARBA"/>
</dbReference>
<proteinExistence type="predicted"/>
<keyword evidence="7" id="KW-1185">Reference proteome</keyword>
<dbReference type="Pfam" id="PF00385">
    <property type="entry name" value="Chromo"/>
    <property type="match status" value="1"/>
</dbReference>
<dbReference type="RefSeq" id="XP_022579994.1">
    <property type="nucleotide sequence ID" value="XM_022724981.1"/>
</dbReference>
<feature type="domain" description="Chromo" evidence="5">
    <location>
        <begin position="46"/>
        <end position="107"/>
    </location>
</feature>
<dbReference type="CDD" id="cd00024">
    <property type="entry name" value="CD_CSD"/>
    <property type="match status" value="1"/>
</dbReference>
<accession>A0A1L9SEL2</accession>
<dbReference type="OrthoDB" id="433924at2759"/>
<dbReference type="InterPro" id="IPR023780">
    <property type="entry name" value="Chromo_domain"/>
</dbReference>
<feature type="region of interest" description="Disordered" evidence="4">
    <location>
        <begin position="72"/>
        <end position="163"/>
    </location>
</feature>
<sequence>MPPPIIDDPSDDESTGGSIPFNDSAQAVENDDAVDEDGGDNDEEMYDVEKILEHQFVAGGQIVFRVKWKGYEKEEEQTWEPEENLETAEEALNDYFESIGGRPQPPQAQRGRGKRKSMTKDATPVKTAEEPVKRRRKSKGVTEPVEDIKTETSDETEEVGDWVPKGKSWEHEVVSVDTIIRDPDTKSLYAYLFWKNGKRSKVSIQTCYAKCPLQV</sequence>
<keyword evidence="3" id="KW-0539">Nucleus</keyword>
<dbReference type="AlphaFoldDB" id="A0A1L9SEL2"/>
<feature type="compositionally biased region" description="Polar residues" evidence="4">
    <location>
        <begin position="15"/>
        <end position="25"/>
    </location>
</feature>
<dbReference type="InterPro" id="IPR000953">
    <property type="entry name" value="Chromo/chromo_shadow_dom"/>
</dbReference>
<comment type="subunit">
    <text evidence="2">Component of the NuA4 histone acetyltransferase complex.</text>
</comment>
<dbReference type="STRING" id="1073090.A0A1L9SEL2"/>
<dbReference type="InterPro" id="IPR051219">
    <property type="entry name" value="Heterochromatin_chromo-domain"/>
</dbReference>
<feature type="compositionally biased region" description="Acidic residues" evidence="4">
    <location>
        <begin position="73"/>
        <end position="92"/>
    </location>
</feature>
<evidence type="ECO:0000259" key="5">
    <source>
        <dbReference type="PROSITE" id="PS50013"/>
    </source>
</evidence>
<dbReference type="PANTHER" id="PTHR22812">
    <property type="entry name" value="CHROMOBOX PROTEIN"/>
    <property type="match status" value="1"/>
</dbReference>
<dbReference type="PRINTS" id="PR00504">
    <property type="entry name" value="CHROMODOMAIN"/>
</dbReference>
<dbReference type="Gene3D" id="2.40.50.40">
    <property type="match status" value="2"/>
</dbReference>
<dbReference type="VEuPathDB" id="FungiDB:ASPZODRAFT_144113"/>
<feature type="compositionally biased region" description="Acidic residues" evidence="4">
    <location>
        <begin position="29"/>
        <end position="46"/>
    </location>
</feature>
<dbReference type="SMART" id="SM00298">
    <property type="entry name" value="CHROMO"/>
    <property type="match status" value="1"/>
</dbReference>